<reference evidence="2" key="1">
    <citation type="journal article" date="2024" name="Proc. Natl. Acad. Sci. U.S.A.">
        <title>Extraordinary preservation of gene collinearity over three hundred million years revealed in homosporous lycophytes.</title>
        <authorList>
            <person name="Li C."/>
            <person name="Wickell D."/>
            <person name="Kuo L.Y."/>
            <person name="Chen X."/>
            <person name="Nie B."/>
            <person name="Liao X."/>
            <person name="Peng D."/>
            <person name="Ji J."/>
            <person name="Jenkins J."/>
            <person name="Williams M."/>
            <person name="Shu S."/>
            <person name="Plott C."/>
            <person name="Barry K."/>
            <person name="Rajasekar S."/>
            <person name="Grimwood J."/>
            <person name="Han X."/>
            <person name="Sun S."/>
            <person name="Hou Z."/>
            <person name="He W."/>
            <person name="Dai G."/>
            <person name="Sun C."/>
            <person name="Schmutz J."/>
            <person name="Leebens-Mack J.H."/>
            <person name="Li F.W."/>
            <person name="Wang L."/>
        </authorList>
    </citation>
    <scope>NUCLEOTIDE SEQUENCE [LARGE SCALE GENOMIC DNA]</scope>
    <source>
        <strain evidence="2">cv. PW_Plant_1</strain>
    </source>
</reference>
<gene>
    <name evidence="1" type="ORF">O6H91_05G025200</name>
</gene>
<dbReference type="EMBL" id="CM055096">
    <property type="protein sequence ID" value="KAJ7555180.1"/>
    <property type="molecule type" value="Genomic_DNA"/>
</dbReference>
<evidence type="ECO:0000313" key="2">
    <source>
        <dbReference type="Proteomes" id="UP001162992"/>
    </source>
</evidence>
<organism evidence="1 2">
    <name type="scientific">Diphasiastrum complanatum</name>
    <name type="common">Issler's clubmoss</name>
    <name type="synonym">Lycopodium complanatum</name>
    <dbReference type="NCBI Taxonomy" id="34168"/>
    <lineage>
        <taxon>Eukaryota</taxon>
        <taxon>Viridiplantae</taxon>
        <taxon>Streptophyta</taxon>
        <taxon>Embryophyta</taxon>
        <taxon>Tracheophyta</taxon>
        <taxon>Lycopodiopsida</taxon>
        <taxon>Lycopodiales</taxon>
        <taxon>Lycopodiaceae</taxon>
        <taxon>Lycopodioideae</taxon>
        <taxon>Diphasiastrum</taxon>
    </lineage>
</organism>
<name>A0ACC2DLL1_DIPCM</name>
<sequence length="683" mass="76402">MACVPMLSVNWKDNHKRKRAPLGFKNLGNTCYLNSVLQCLTYTPPLANFCLQGLHSSECNLCGSDQQCPFCLLETRIAYHLSTEVTVDVPVKIYRRIQTFAKSLRPGRQEDAHELLRCAIDACNNVCLQLQKRSLVKKLENTGQMEEPHTVVKEIFGGSLQSQVRCLSCNYESNKLDDIMDLSLEVLQAKTLKEALCNFFQSELLDGSNKYNCENCKRLSTARKQMSLHQAPNVLVIQFKRFENIFGGKIDRHIGFEEQLQLSPYMSKSSKDLWPDYTLYGVLVHVGGSQFSGHYYAYVKDASGEWYCCDDAHVVMEPVKSVLNEKAYMLFYVRNNLRPKAVPCSEMTPSPPTTPDADMSEPSRVKFPSNKLANMQTAIATKGDASSRILNKAPVKFEIKIGNMKNAVVQCKKPEVGFDVSAQNHKSSVTSCTTKEKVAEVQASLKRDISLQSNGQMFAAVSQPESPILTAKLSGDSMGMFRSSCLSDTKNNEKASNCFQNNHDAVTASSQDRRLDDLDTGNIATVMSKTSGGMQNHDPSQILNEIIINGQNQPQSNGFSKKIQDTVGSGFLRIKDNSGAMEVSTANQLLQLSELDRLKLLLEKEGREELQRCGWCNTLRHSLRAAKRQRLTLTKDGTNATFGDLSRKELIEDVKPALIRQVPQALKEQLVEQLHTYFICKNP</sequence>
<proteinExistence type="predicted"/>
<keyword evidence="2" id="KW-1185">Reference proteome</keyword>
<dbReference type="Proteomes" id="UP001162992">
    <property type="component" value="Chromosome 5"/>
</dbReference>
<comment type="caution">
    <text evidence="1">The sequence shown here is derived from an EMBL/GenBank/DDBJ whole genome shotgun (WGS) entry which is preliminary data.</text>
</comment>
<protein>
    <submittedName>
        <fullName evidence="1">Uncharacterized protein</fullName>
    </submittedName>
</protein>
<accession>A0ACC2DLL1</accession>
<evidence type="ECO:0000313" key="1">
    <source>
        <dbReference type="EMBL" id="KAJ7555180.1"/>
    </source>
</evidence>